<evidence type="ECO:0000256" key="1">
    <source>
        <dbReference type="SAM" id="SignalP"/>
    </source>
</evidence>
<organism evidence="3 4">
    <name type="scientific">Candidatus Nitrobium versatile</name>
    <dbReference type="NCBI Taxonomy" id="2884831"/>
    <lineage>
        <taxon>Bacteria</taxon>
        <taxon>Pseudomonadati</taxon>
        <taxon>Nitrospirota</taxon>
        <taxon>Nitrospiria</taxon>
        <taxon>Nitrospirales</taxon>
        <taxon>Nitrospiraceae</taxon>
        <taxon>Candidatus Nitrobium</taxon>
    </lineage>
</organism>
<dbReference type="Pfam" id="PF13115">
    <property type="entry name" value="YtkA"/>
    <property type="match status" value="1"/>
</dbReference>
<feature type="domain" description="YtkA-like" evidence="2">
    <location>
        <begin position="39"/>
        <end position="110"/>
    </location>
</feature>
<accession>A0A953M158</accession>
<evidence type="ECO:0000259" key="2">
    <source>
        <dbReference type="Pfam" id="PF13115"/>
    </source>
</evidence>
<reference evidence="3" key="1">
    <citation type="journal article" date="2021" name="bioRxiv">
        <title>Unraveling nitrogen, sulfur and carbon metabolic pathways and microbial community transcriptional responses to substrate deprivation and toxicity stresses in a bioreactor mimicking anoxic brackish coastal sediment conditions.</title>
        <authorList>
            <person name="Martins P.D."/>
            <person name="Echeveste M.J."/>
            <person name="Arshad A."/>
            <person name="Kurth J."/>
            <person name="Ouboter H."/>
            <person name="Jetten M.S.M."/>
            <person name="Welte C.U."/>
        </authorList>
    </citation>
    <scope>NUCLEOTIDE SEQUENCE</scope>
    <source>
        <strain evidence="3">MAG_39</strain>
    </source>
</reference>
<comment type="caution">
    <text evidence="3">The sequence shown here is derived from an EMBL/GenBank/DDBJ whole genome shotgun (WGS) entry which is preliminary data.</text>
</comment>
<sequence>MKAVIPLLLLLFVSVGISPAGAGERLSDGGWYAIRMQTDPSRPVVGDNTITLTLLDRHTGTGVEGAVIEAVPWMTLHGHGSTKKPRVREMGNGVYTITEVYFTMEGEWDLLLDIRKGGRKDAAVLTFKKVTP</sequence>
<evidence type="ECO:0000313" key="3">
    <source>
        <dbReference type="EMBL" id="MBZ0155073.1"/>
    </source>
</evidence>
<reference evidence="3" key="2">
    <citation type="submission" date="2021-08" db="EMBL/GenBank/DDBJ databases">
        <authorList>
            <person name="Dalcin Martins P."/>
        </authorList>
    </citation>
    <scope>NUCLEOTIDE SEQUENCE</scope>
    <source>
        <strain evidence="3">MAG_39</strain>
    </source>
</reference>
<dbReference type="EMBL" id="JAIOIV010000018">
    <property type="protein sequence ID" value="MBZ0155073.1"/>
    <property type="molecule type" value="Genomic_DNA"/>
</dbReference>
<dbReference type="AlphaFoldDB" id="A0A953M158"/>
<protein>
    <submittedName>
        <fullName evidence="3">FixH family protein</fullName>
    </submittedName>
</protein>
<feature type="chain" id="PRO_5037902617" evidence="1">
    <location>
        <begin position="23"/>
        <end position="132"/>
    </location>
</feature>
<dbReference type="InterPro" id="IPR032693">
    <property type="entry name" value="YtkA-like_dom"/>
</dbReference>
<feature type="signal peptide" evidence="1">
    <location>
        <begin position="1"/>
        <end position="22"/>
    </location>
</feature>
<name>A0A953M158_9BACT</name>
<proteinExistence type="predicted"/>
<evidence type="ECO:0000313" key="4">
    <source>
        <dbReference type="Proteomes" id="UP000705867"/>
    </source>
</evidence>
<dbReference type="Proteomes" id="UP000705867">
    <property type="component" value="Unassembled WGS sequence"/>
</dbReference>
<keyword evidence="1" id="KW-0732">Signal</keyword>
<gene>
    <name evidence="3" type="ORF">K8I29_02525</name>
</gene>